<dbReference type="InterPro" id="IPR057326">
    <property type="entry name" value="KR_dom"/>
</dbReference>
<evidence type="ECO:0000313" key="5">
    <source>
        <dbReference type="Proteomes" id="UP000515708"/>
    </source>
</evidence>
<sequence>MSARRVLVFGGTGSIGLAICRRLAADGDELVVADLGDRGHLISDLPGEGHTFASCDVGDLESVRAVAAACTDITAVVSAVGINYTGPVAETDWSMYERMQRVNLQGAFHIAAACEESCSPDAYVFLASVAGLTGEAGGAVYCSTKFGLIGFVQSFAAEIAARGARANTVCPGNVDSPLLRDLAAAVAEREGTSAEAMLDRFAGDSAFRRLITVDEVAEAVAFLASRRSSGISGQSLVVDGAPN</sequence>
<dbReference type="Pfam" id="PF13561">
    <property type="entry name" value="adh_short_C2"/>
    <property type="match status" value="1"/>
</dbReference>
<dbReference type="CDD" id="cd05233">
    <property type="entry name" value="SDR_c"/>
    <property type="match status" value="1"/>
</dbReference>
<feature type="domain" description="Ketoreductase" evidence="3">
    <location>
        <begin position="4"/>
        <end position="180"/>
    </location>
</feature>
<dbReference type="RefSeq" id="WP_182253936.1">
    <property type="nucleotide sequence ID" value="NZ_CP043732.1"/>
</dbReference>
<protein>
    <submittedName>
        <fullName evidence="4">SDR family oxidoreductase</fullName>
    </submittedName>
</protein>
<name>A0A7D8AK14_9MICO</name>
<keyword evidence="2" id="KW-0560">Oxidoreductase</keyword>
<evidence type="ECO:0000313" key="4">
    <source>
        <dbReference type="EMBL" id="QMU96008.1"/>
    </source>
</evidence>
<dbReference type="PANTHER" id="PTHR43477">
    <property type="entry name" value="DIHYDROANTICAPSIN 7-DEHYDROGENASE"/>
    <property type="match status" value="1"/>
</dbReference>
<reference evidence="4 5" key="1">
    <citation type="journal article" date="2020" name="Front. Microbiol.">
        <title>Design of Bacterial Strain-Specific qPCR Assays Using NGS Data and Publicly Available Resources and Its Application to Track Biocontrol Strains.</title>
        <authorList>
            <person name="Hernandez I."/>
            <person name="Sant C."/>
            <person name="Martinez R."/>
            <person name="Fernandez C."/>
        </authorList>
    </citation>
    <scope>NUCLEOTIDE SEQUENCE [LARGE SCALE GENOMIC DNA]</scope>
    <source>
        <strain evidence="4 5">B24</strain>
    </source>
</reference>
<proteinExistence type="inferred from homology"/>
<dbReference type="Proteomes" id="UP000515708">
    <property type="component" value="Chromosome"/>
</dbReference>
<dbReference type="InterPro" id="IPR036291">
    <property type="entry name" value="NAD(P)-bd_dom_sf"/>
</dbReference>
<dbReference type="PANTHER" id="PTHR43477:SF1">
    <property type="entry name" value="DIHYDROANTICAPSIN 7-DEHYDROGENASE"/>
    <property type="match status" value="1"/>
</dbReference>
<dbReference type="PRINTS" id="PR00081">
    <property type="entry name" value="GDHRDH"/>
</dbReference>
<gene>
    <name evidence="4" type="ORF">FVO59_01455</name>
</gene>
<comment type="similarity">
    <text evidence="1">Belongs to the short-chain dehydrogenases/reductases (SDR) family.</text>
</comment>
<dbReference type="GO" id="GO:0016491">
    <property type="term" value="F:oxidoreductase activity"/>
    <property type="evidence" value="ECO:0007669"/>
    <property type="project" value="UniProtKB-KW"/>
</dbReference>
<dbReference type="InterPro" id="IPR002347">
    <property type="entry name" value="SDR_fam"/>
</dbReference>
<dbReference type="InterPro" id="IPR020904">
    <property type="entry name" value="Sc_DH/Rdtase_CS"/>
</dbReference>
<dbReference type="SUPFAM" id="SSF51735">
    <property type="entry name" value="NAD(P)-binding Rossmann-fold domains"/>
    <property type="match status" value="1"/>
</dbReference>
<dbReference type="InterPro" id="IPR051122">
    <property type="entry name" value="SDR_DHRS6-like"/>
</dbReference>
<evidence type="ECO:0000259" key="3">
    <source>
        <dbReference type="SMART" id="SM00822"/>
    </source>
</evidence>
<dbReference type="AlphaFoldDB" id="A0A7D8AK14"/>
<dbReference type="SMART" id="SM00822">
    <property type="entry name" value="PKS_KR"/>
    <property type="match status" value="1"/>
</dbReference>
<evidence type="ECO:0000256" key="2">
    <source>
        <dbReference type="ARBA" id="ARBA00023002"/>
    </source>
</evidence>
<evidence type="ECO:0000256" key="1">
    <source>
        <dbReference type="ARBA" id="ARBA00006484"/>
    </source>
</evidence>
<dbReference type="PROSITE" id="PS00061">
    <property type="entry name" value="ADH_SHORT"/>
    <property type="match status" value="1"/>
</dbReference>
<accession>A0A7D8AK14</accession>
<dbReference type="Gene3D" id="3.40.50.720">
    <property type="entry name" value="NAD(P)-binding Rossmann-like Domain"/>
    <property type="match status" value="1"/>
</dbReference>
<organism evidence="4 5">
    <name type="scientific">Microbacterium esteraromaticum</name>
    <dbReference type="NCBI Taxonomy" id="57043"/>
    <lineage>
        <taxon>Bacteria</taxon>
        <taxon>Bacillati</taxon>
        <taxon>Actinomycetota</taxon>
        <taxon>Actinomycetes</taxon>
        <taxon>Micrococcales</taxon>
        <taxon>Microbacteriaceae</taxon>
        <taxon>Microbacterium</taxon>
    </lineage>
</organism>
<dbReference type="EMBL" id="CP043732">
    <property type="protein sequence ID" value="QMU96008.1"/>
    <property type="molecule type" value="Genomic_DNA"/>
</dbReference>